<gene>
    <name evidence="6" type="ORF">HS088_TW21G01059</name>
</gene>
<protein>
    <submittedName>
        <fullName evidence="6">Uncharacterized protein</fullName>
    </submittedName>
</protein>
<keyword evidence="7" id="KW-1185">Reference proteome</keyword>
<dbReference type="InParanoid" id="A0A7J7C4N8"/>
<evidence type="ECO:0000313" key="7">
    <source>
        <dbReference type="Proteomes" id="UP000593562"/>
    </source>
</evidence>
<keyword evidence="4" id="KW-0472">Membrane</keyword>
<sequence length="228" mass="26222">MVVSGRTMSKKPPPPFLRRHVIWLGWRTLFALTVTSISRARYRVVARDIFTGRHKVAFLFLIRHELPLDFVWGSFFENADVANFSIYVHSTPGFLFDESTTRSHFFYGRQLKNSIQVAWGESSMIKAEKLLLAAALEDPANQRFVLLSDSCVPLYNFSYIHNYLMDSPRSLVDSFLDANEGRYNPKMAPAIPKNKWRKGSQVGRSFMHISIEFLFIKEICNGVFNAMA</sequence>
<dbReference type="Pfam" id="PF02485">
    <property type="entry name" value="Branch"/>
    <property type="match status" value="1"/>
</dbReference>
<comment type="caution">
    <text evidence="6">The sequence shown here is derived from an EMBL/GenBank/DDBJ whole genome shotgun (WGS) entry which is preliminary data.</text>
</comment>
<organism evidence="6 7">
    <name type="scientific">Tripterygium wilfordii</name>
    <name type="common">Thunder God vine</name>
    <dbReference type="NCBI Taxonomy" id="458696"/>
    <lineage>
        <taxon>Eukaryota</taxon>
        <taxon>Viridiplantae</taxon>
        <taxon>Streptophyta</taxon>
        <taxon>Embryophyta</taxon>
        <taxon>Tracheophyta</taxon>
        <taxon>Spermatophyta</taxon>
        <taxon>Magnoliopsida</taxon>
        <taxon>eudicotyledons</taxon>
        <taxon>Gunneridae</taxon>
        <taxon>Pentapetalae</taxon>
        <taxon>rosids</taxon>
        <taxon>fabids</taxon>
        <taxon>Celastrales</taxon>
        <taxon>Celastraceae</taxon>
        <taxon>Tripterygium</taxon>
    </lineage>
</organism>
<keyword evidence="5" id="KW-0325">Glycoprotein</keyword>
<evidence type="ECO:0000256" key="2">
    <source>
        <dbReference type="ARBA" id="ARBA00022676"/>
    </source>
</evidence>
<dbReference type="GO" id="GO:0016757">
    <property type="term" value="F:glycosyltransferase activity"/>
    <property type="evidence" value="ECO:0007669"/>
    <property type="project" value="UniProtKB-KW"/>
</dbReference>
<reference evidence="6 7" key="1">
    <citation type="journal article" date="2020" name="Nat. Commun.">
        <title>Genome of Tripterygium wilfordii and identification of cytochrome P450 involved in triptolide biosynthesis.</title>
        <authorList>
            <person name="Tu L."/>
            <person name="Su P."/>
            <person name="Zhang Z."/>
            <person name="Gao L."/>
            <person name="Wang J."/>
            <person name="Hu T."/>
            <person name="Zhou J."/>
            <person name="Zhang Y."/>
            <person name="Zhao Y."/>
            <person name="Liu Y."/>
            <person name="Song Y."/>
            <person name="Tong Y."/>
            <person name="Lu Y."/>
            <person name="Yang J."/>
            <person name="Xu C."/>
            <person name="Jia M."/>
            <person name="Peters R.J."/>
            <person name="Huang L."/>
            <person name="Gao W."/>
        </authorList>
    </citation>
    <scope>NUCLEOTIDE SEQUENCE [LARGE SCALE GENOMIC DNA]</scope>
    <source>
        <strain evidence="7">cv. XIE 37</strain>
        <tissue evidence="6">Leaf</tissue>
    </source>
</reference>
<dbReference type="EMBL" id="JAAARO010000021">
    <property type="protein sequence ID" value="KAF5728905.1"/>
    <property type="molecule type" value="Genomic_DNA"/>
</dbReference>
<keyword evidence="2" id="KW-0328">Glycosyltransferase</keyword>
<evidence type="ECO:0000313" key="6">
    <source>
        <dbReference type="EMBL" id="KAF5728905.1"/>
    </source>
</evidence>
<dbReference type="AlphaFoldDB" id="A0A7J7C4N8"/>
<evidence type="ECO:0000256" key="1">
    <source>
        <dbReference type="ARBA" id="ARBA00004606"/>
    </source>
</evidence>
<evidence type="ECO:0000256" key="4">
    <source>
        <dbReference type="ARBA" id="ARBA00023136"/>
    </source>
</evidence>
<comment type="subcellular location">
    <subcellularLocation>
        <location evidence="1">Membrane</location>
        <topology evidence="1">Single-pass type II membrane protein</topology>
    </subcellularLocation>
</comment>
<dbReference type="InterPro" id="IPR044174">
    <property type="entry name" value="BC10-like"/>
</dbReference>
<dbReference type="InterPro" id="IPR003406">
    <property type="entry name" value="Glyco_trans_14"/>
</dbReference>
<dbReference type="PANTHER" id="PTHR31042">
    <property type="entry name" value="CORE-2/I-BRANCHING BETA-1,6-N-ACETYLGLUCOSAMINYLTRANSFERASE FAMILY PROTEIN-RELATED"/>
    <property type="match status" value="1"/>
</dbReference>
<accession>A0A7J7C4N8</accession>
<keyword evidence="3" id="KW-0808">Transferase</keyword>
<dbReference type="GO" id="GO:0016020">
    <property type="term" value="C:membrane"/>
    <property type="evidence" value="ECO:0007669"/>
    <property type="project" value="UniProtKB-SubCell"/>
</dbReference>
<evidence type="ECO:0000256" key="5">
    <source>
        <dbReference type="ARBA" id="ARBA00023180"/>
    </source>
</evidence>
<dbReference type="PANTHER" id="PTHR31042:SF70">
    <property type="entry name" value="OS01G0695200 PROTEIN"/>
    <property type="match status" value="1"/>
</dbReference>
<name>A0A7J7C4N8_TRIWF</name>
<dbReference type="Proteomes" id="UP000593562">
    <property type="component" value="Unassembled WGS sequence"/>
</dbReference>
<proteinExistence type="predicted"/>
<evidence type="ECO:0000256" key="3">
    <source>
        <dbReference type="ARBA" id="ARBA00022679"/>
    </source>
</evidence>